<proteinExistence type="predicted"/>
<accession>A0A5C5XNT1</accession>
<gene>
    <name evidence="2" type="ORF">Pan54_51400</name>
</gene>
<organism evidence="2 3">
    <name type="scientific">Rubinisphaera italica</name>
    <dbReference type="NCBI Taxonomy" id="2527969"/>
    <lineage>
        <taxon>Bacteria</taxon>
        <taxon>Pseudomonadati</taxon>
        <taxon>Planctomycetota</taxon>
        <taxon>Planctomycetia</taxon>
        <taxon>Planctomycetales</taxon>
        <taxon>Planctomycetaceae</taxon>
        <taxon>Rubinisphaera</taxon>
    </lineage>
</organism>
<reference evidence="2 3" key="1">
    <citation type="submission" date="2019-02" db="EMBL/GenBank/DDBJ databases">
        <title>Deep-cultivation of Planctomycetes and their phenomic and genomic characterization uncovers novel biology.</title>
        <authorList>
            <person name="Wiegand S."/>
            <person name="Jogler M."/>
            <person name="Boedeker C."/>
            <person name="Pinto D."/>
            <person name="Vollmers J."/>
            <person name="Rivas-Marin E."/>
            <person name="Kohn T."/>
            <person name="Peeters S.H."/>
            <person name="Heuer A."/>
            <person name="Rast P."/>
            <person name="Oberbeckmann S."/>
            <person name="Bunk B."/>
            <person name="Jeske O."/>
            <person name="Meyerdierks A."/>
            <person name="Storesund J.E."/>
            <person name="Kallscheuer N."/>
            <person name="Luecker S."/>
            <person name="Lage O.M."/>
            <person name="Pohl T."/>
            <person name="Merkel B.J."/>
            <person name="Hornburger P."/>
            <person name="Mueller R.-W."/>
            <person name="Bruemmer F."/>
            <person name="Labrenz M."/>
            <person name="Spormann A.M."/>
            <person name="Op Den Camp H."/>
            <person name="Overmann J."/>
            <person name="Amann R."/>
            <person name="Jetten M.S.M."/>
            <person name="Mascher T."/>
            <person name="Medema M.H."/>
            <person name="Devos D.P."/>
            <person name="Kaster A.-K."/>
            <person name="Ovreas L."/>
            <person name="Rohde M."/>
            <person name="Galperin M.Y."/>
            <person name="Jogler C."/>
        </authorList>
    </citation>
    <scope>NUCLEOTIDE SEQUENCE [LARGE SCALE GENOMIC DNA]</scope>
    <source>
        <strain evidence="2 3">Pan54</strain>
    </source>
</reference>
<dbReference type="AlphaFoldDB" id="A0A5C5XNT1"/>
<feature type="region of interest" description="Disordered" evidence="1">
    <location>
        <begin position="452"/>
        <end position="481"/>
    </location>
</feature>
<protein>
    <submittedName>
        <fullName evidence="2">Uncharacterized protein</fullName>
    </submittedName>
</protein>
<evidence type="ECO:0000256" key="1">
    <source>
        <dbReference type="SAM" id="MobiDB-lite"/>
    </source>
</evidence>
<evidence type="ECO:0000313" key="3">
    <source>
        <dbReference type="Proteomes" id="UP000316095"/>
    </source>
</evidence>
<comment type="caution">
    <text evidence="2">The sequence shown here is derived from an EMBL/GenBank/DDBJ whole genome shotgun (WGS) entry which is preliminary data.</text>
</comment>
<sequence length="481" mass="54912">MRGLKRTNCLSPRKVNSGKIAYADQQEGLTMVAANLRNTVIARYGLIRVEHLGLEERSLPWIQQLAEASDHVSIHTLIPADEIAADLPEGFQLRMLCATDHDGNRRFYPLNGPDGLIADCAAGGLAILTHLRNMDAESRFGYRAMFELFRKVHGMTEHYNRSFGGHKDLMISRSGREDFDKRDVLPESLGQDDSGNGQRWGIESLKNVGRELSEEMSYERPSEARLIELGLFAGAKKNPLEVDSKQKIEGLIRAALYDGPPDVEPVDDEWDEIKGEITEQILSAIEKRLKKTTEGFDEWLIGPKNSFIKLIASRVYTCGPVTKMMVRCALLELGWKAYQYLADCIRAQMRCFRNALPKELNEQEQELFDRVYIPQEGFGGLPLVLIRERLPFLKASILAKFRGEDFDEAGVIHQLLNYYSEMVNNRREADRRLKQYSLASLKMGRNLRIYEHDDTHPVEGNGNRRVNRKPLYDEENHGWDD</sequence>
<name>A0A5C5XNT1_9PLAN</name>
<feature type="compositionally biased region" description="Basic and acidic residues" evidence="1">
    <location>
        <begin position="470"/>
        <end position="481"/>
    </location>
</feature>
<dbReference type="Proteomes" id="UP000316095">
    <property type="component" value="Unassembled WGS sequence"/>
</dbReference>
<keyword evidence="3" id="KW-1185">Reference proteome</keyword>
<evidence type="ECO:0000313" key="2">
    <source>
        <dbReference type="EMBL" id="TWT64378.1"/>
    </source>
</evidence>
<dbReference type="EMBL" id="SJPG01000001">
    <property type="protein sequence ID" value="TWT64378.1"/>
    <property type="molecule type" value="Genomic_DNA"/>
</dbReference>